<accession>C3J8X5</accession>
<organism evidence="1 2">
    <name type="scientific">Porphyromonas endodontalis (strain ATCC 35406 / DSM 24491 / JCM 8526 / CCUG 16442 / BCRC 14492 / NCTC 13058 / HG 370)</name>
    <name type="common">Bacteroides endodontalis</name>
    <dbReference type="NCBI Taxonomy" id="553175"/>
    <lineage>
        <taxon>Bacteria</taxon>
        <taxon>Pseudomonadati</taxon>
        <taxon>Bacteroidota</taxon>
        <taxon>Bacteroidia</taxon>
        <taxon>Bacteroidales</taxon>
        <taxon>Porphyromonadaceae</taxon>
        <taxon>Porphyromonas</taxon>
    </lineage>
</organism>
<reference evidence="1 2" key="1">
    <citation type="submission" date="2009-04" db="EMBL/GenBank/DDBJ databases">
        <authorList>
            <person name="Sebastian Y."/>
            <person name="Madupu R."/>
            <person name="Durkin A.S."/>
            <person name="Torralba M."/>
            <person name="Methe B."/>
            <person name="Sutton G.G."/>
            <person name="Strausberg R.L."/>
            <person name="Nelson K.E."/>
        </authorList>
    </citation>
    <scope>NUCLEOTIDE SEQUENCE [LARGE SCALE GENOMIC DNA]</scope>
    <source>
        <strain evidence="2">ATCC 35406 / BCRC 14492 / JCM 8526 / NCTC 13058 / HG 370</strain>
    </source>
</reference>
<sequence length="39" mass="4363">MGVYLLPRKEKPPPLVKRSSGRLKFIFSQVSQSGETEGD</sequence>
<evidence type="ECO:0000313" key="2">
    <source>
        <dbReference type="Proteomes" id="UP000004295"/>
    </source>
</evidence>
<comment type="caution">
    <text evidence="1">The sequence shown here is derived from an EMBL/GenBank/DDBJ whole genome shotgun (WGS) entry which is preliminary data.</text>
</comment>
<dbReference type="STRING" id="553175.POREN0001_0646"/>
<dbReference type="Proteomes" id="UP000004295">
    <property type="component" value="Unassembled WGS sequence"/>
</dbReference>
<proteinExistence type="predicted"/>
<protein>
    <submittedName>
        <fullName evidence="1">Uncharacterized protein</fullName>
    </submittedName>
</protein>
<dbReference type="EMBL" id="ACNN01000007">
    <property type="protein sequence ID" value="EEN83427.1"/>
    <property type="molecule type" value="Genomic_DNA"/>
</dbReference>
<name>C3J8X5_POREA</name>
<keyword evidence="2" id="KW-1185">Reference proteome</keyword>
<dbReference type="AlphaFoldDB" id="C3J8X5"/>
<evidence type="ECO:0000313" key="1">
    <source>
        <dbReference type="EMBL" id="EEN83427.1"/>
    </source>
</evidence>
<gene>
    <name evidence="1" type="ORF">POREN0001_0646</name>
</gene>